<dbReference type="InterPro" id="IPR016169">
    <property type="entry name" value="FAD-bd_PCMH_sub2"/>
</dbReference>
<dbReference type="GO" id="GO:0050660">
    <property type="term" value="F:flavin adenine dinucleotide binding"/>
    <property type="evidence" value="ECO:0007669"/>
    <property type="project" value="InterPro"/>
</dbReference>
<accession>A0A495BKK4</accession>
<proteinExistence type="inferred from homology"/>
<dbReference type="RefSeq" id="WP_120809391.1">
    <property type="nucleotide sequence ID" value="NZ_RBID01000003.1"/>
</dbReference>
<dbReference type="SMART" id="SM00116">
    <property type="entry name" value="CBS"/>
    <property type="match status" value="2"/>
</dbReference>
<dbReference type="SUPFAM" id="SSF56176">
    <property type="entry name" value="FAD-binding/transporter-associated domain-like"/>
    <property type="match status" value="1"/>
</dbReference>
<dbReference type="PANTHER" id="PTHR22777:SF27">
    <property type="entry name" value="MAGNESIUM AND COBALT EFFLUX PROTEIN CORC"/>
    <property type="match status" value="1"/>
</dbReference>
<sequence length="280" mass="31994">MDDYSSKPAPNWFERLLNRFTHEPEDREELVSQLHAAFERNVLDAEALSMIEGVLSFSERTVREVMVQRSQMDVIRLSEPMEKLLSHVIEAGHSRFPVIGEDKDDVQGILLSKDLLRYFLTPNDFDLQKTLRPVVFVPESKRLDGLLREFRATKTHMAIVVDEYGGVSGLITIEDVLEVIVGDIDDEHDLIESEDDIVPVRGERYRVLATTSIDDFNDFFECALPDDEVDTIGGLVTANLGYVPVRGEGLQLQDWHFTVIRADSRRLQALLVERRPQADR</sequence>
<keyword evidence="4" id="KW-0460">Magnesium</keyword>
<dbReference type="InterPro" id="IPR044751">
    <property type="entry name" value="Ion_transp-like_CBS"/>
</dbReference>
<dbReference type="PROSITE" id="PS51371">
    <property type="entry name" value="CBS"/>
    <property type="match status" value="2"/>
</dbReference>
<evidence type="ECO:0000259" key="10">
    <source>
        <dbReference type="PROSITE" id="PS51371"/>
    </source>
</evidence>
<comment type="function">
    <text evidence="7">Plays a role in the transport of magnesium and cobalt ions.</text>
</comment>
<organism evidence="11 12">
    <name type="scientific">Vogesella indigofera</name>
    <name type="common">Pseudomonas indigofera</name>
    <dbReference type="NCBI Taxonomy" id="45465"/>
    <lineage>
        <taxon>Bacteria</taxon>
        <taxon>Pseudomonadati</taxon>
        <taxon>Pseudomonadota</taxon>
        <taxon>Betaproteobacteria</taxon>
        <taxon>Neisseriales</taxon>
        <taxon>Chromobacteriaceae</taxon>
        <taxon>Vogesella</taxon>
    </lineage>
</organism>
<dbReference type="InterPro" id="IPR046342">
    <property type="entry name" value="CBS_dom_sf"/>
</dbReference>
<protein>
    <recommendedName>
        <fullName evidence="8">Magnesium and cobalt efflux protein CorC</fullName>
    </recommendedName>
</protein>
<keyword evidence="5 9" id="KW-0129">CBS domain</keyword>
<dbReference type="SMART" id="SM01091">
    <property type="entry name" value="CorC_HlyC"/>
    <property type="match status" value="1"/>
</dbReference>
<dbReference type="PANTHER" id="PTHR22777">
    <property type="entry name" value="HEMOLYSIN-RELATED"/>
    <property type="match status" value="1"/>
</dbReference>
<feature type="domain" description="CBS" evidence="10">
    <location>
        <begin position="66"/>
        <end position="125"/>
    </location>
</feature>
<reference evidence="11 12" key="1">
    <citation type="submission" date="2018-10" db="EMBL/GenBank/DDBJ databases">
        <title>Genomic Encyclopedia of Type Strains, Phase IV (KMG-IV): sequencing the most valuable type-strain genomes for metagenomic binning, comparative biology and taxonomic classification.</title>
        <authorList>
            <person name="Goeker M."/>
        </authorList>
    </citation>
    <scope>NUCLEOTIDE SEQUENCE [LARGE SCALE GENOMIC DNA]</scope>
    <source>
        <strain evidence="11 12">DSM 3303</strain>
    </source>
</reference>
<evidence type="ECO:0000256" key="6">
    <source>
        <dbReference type="ARBA" id="ARBA00023285"/>
    </source>
</evidence>
<dbReference type="InterPro" id="IPR036318">
    <property type="entry name" value="FAD-bd_PCMH-like_sf"/>
</dbReference>
<dbReference type="CDD" id="cd04590">
    <property type="entry name" value="CBS_pair_CorC_HlyC_assoc"/>
    <property type="match status" value="1"/>
</dbReference>
<keyword evidence="3" id="KW-0677">Repeat</keyword>
<dbReference type="Pfam" id="PF00571">
    <property type="entry name" value="CBS"/>
    <property type="match status" value="2"/>
</dbReference>
<dbReference type="Pfam" id="PF21917">
    <property type="entry name" value="NMB0537_N"/>
    <property type="match status" value="1"/>
</dbReference>
<evidence type="ECO:0000256" key="9">
    <source>
        <dbReference type="PROSITE-ProRule" id="PRU00703"/>
    </source>
</evidence>
<gene>
    <name evidence="11" type="ORF">C8E02_0302</name>
</gene>
<dbReference type="Proteomes" id="UP000279384">
    <property type="component" value="Unassembled WGS sequence"/>
</dbReference>
<evidence type="ECO:0000256" key="3">
    <source>
        <dbReference type="ARBA" id="ARBA00022737"/>
    </source>
</evidence>
<evidence type="ECO:0000313" key="11">
    <source>
        <dbReference type="EMBL" id="RKQ62074.1"/>
    </source>
</evidence>
<keyword evidence="6" id="KW-0170">Cobalt</keyword>
<evidence type="ECO:0000256" key="4">
    <source>
        <dbReference type="ARBA" id="ARBA00022842"/>
    </source>
</evidence>
<evidence type="ECO:0000256" key="8">
    <source>
        <dbReference type="ARBA" id="ARBA00040729"/>
    </source>
</evidence>
<name>A0A495BKK4_VOGIN</name>
<dbReference type="InterPro" id="IPR054115">
    <property type="entry name" value="CorC_N"/>
</dbReference>
<comment type="caution">
    <text evidence="11">The sequence shown here is derived from an EMBL/GenBank/DDBJ whole genome shotgun (WGS) entry which is preliminary data.</text>
</comment>
<dbReference type="SUPFAM" id="SSF54631">
    <property type="entry name" value="CBS-domain pair"/>
    <property type="match status" value="1"/>
</dbReference>
<evidence type="ECO:0000256" key="5">
    <source>
        <dbReference type="ARBA" id="ARBA00023122"/>
    </source>
</evidence>
<dbReference type="GO" id="GO:0005886">
    <property type="term" value="C:plasma membrane"/>
    <property type="evidence" value="ECO:0007669"/>
    <property type="project" value="TreeGrafter"/>
</dbReference>
<evidence type="ECO:0000256" key="7">
    <source>
        <dbReference type="ARBA" id="ARBA00037273"/>
    </source>
</evidence>
<evidence type="ECO:0000256" key="2">
    <source>
        <dbReference type="ARBA" id="ARBA00022448"/>
    </source>
</evidence>
<dbReference type="FunFam" id="3.10.580.10:FF:000002">
    <property type="entry name" value="Magnesium/cobalt efflux protein CorC"/>
    <property type="match status" value="1"/>
</dbReference>
<evidence type="ECO:0000256" key="1">
    <source>
        <dbReference type="ARBA" id="ARBA00006337"/>
    </source>
</evidence>
<evidence type="ECO:0000313" key="12">
    <source>
        <dbReference type="Proteomes" id="UP000279384"/>
    </source>
</evidence>
<dbReference type="AlphaFoldDB" id="A0A495BKK4"/>
<dbReference type="Pfam" id="PF03471">
    <property type="entry name" value="CorC_HlyC"/>
    <property type="match status" value="1"/>
</dbReference>
<dbReference type="InterPro" id="IPR000644">
    <property type="entry name" value="CBS_dom"/>
</dbReference>
<keyword evidence="2" id="KW-0813">Transport</keyword>
<dbReference type="Gene3D" id="3.10.580.10">
    <property type="entry name" value="CBS-domain"/>
    <property type="match status" value="1"/>
</dbReference>
<feature type="domain" description="CBS" evidence="10">
    <location>
        <begin position="130"/>
        <end position="190"/>
    </location>
</feature>
<dbReference type="InterPro" id="IPR005170">
    <property type="entry name" value="Transptr-assoc_dom"/>
</dbReference>
<dbReference type="Gene3D" id="3.30.465.10">
    <property type="match status" value="1"/>
</dbReference>
<comment type="similarity">
    <text evidence="1">Belongs to the UPF0053 family.</text>
</comment>
<dbReference type="EMBL" id="RBID01000003">
    <property type="protein sequence ID" value="RKQ62074.1"/>
    <property type="molecule type" value="Genomic_DNA"/>
</dbReference>